<name>A0ABS2QX46_9BACI</name>
<dbReference type="Pfam" id="PF21747">
    <property type="entry name" value="YpoC"/>
    <property type="match status" value="1"/>
</dbReference>
<dbReference type="EMBL" id="JAFBFC010000003">
    <property type="protein sequence ID" value="MBM7703321.1"/>
    <property type="molecule type" value="Genomic_DNA"/>
</dbReference>
<dbReference type="InterPro" id="IPR048427">
    <property type="entry name" value="YpoC"/>
</dbReference>
<feature type="domain" description="YpoC-like" evidence="1">
    <location>
        <begin position="57"/>
        <end position="167"/>
    </location>
</feature>
<accession>A0ABS2QX46</accession>
<evidence type="ECO:0000313" key="3">
    <source>
        <dbReference type="Proteomes" id="UP000809829"/>
    </source>
</evidence>
<proteinExistence type="predicted"/>
<comment type="caution">
    <text evidence="2">The sequence shown here is derived from an EMBL/GenBank/DDBJ whole genome shotgun (WGS) entry which is preliminary data.</text>
</comment>
<keyword evidence="3" id="KW-1185">Reference proteome</keyword>
<dbReference type="RefSeq" id="WP_205186968.1">
    <property type="nucleotide sequence ID" value="NZ_JAFBFC010000003.1"/>
</dbReference>
<dbReference type="Proteomes" id="UP000809829">
    <property type="component" value="Unassembled WGS sequence"/>
</dbReference>
<evidence type="ECO:0000313" key="2">
    <source>
        <dbReference type="EMBL" id="MBM7703321.1"/>
    </source>
</evidence>
<reference evidence="2 3" key="1">
    <citation type="submission" date="2021-01" db="EMBL/GenBank/DDBJ databases">
        <title>Genomic Encyclopedia of Type Strains, Phase IV (KMG-IV): sequencing the most valuable type-strain genomes for metagenomic binning, comparative biology and taxonomic classification.</title>
        <authorList>
            <person name="Goeker M."/>
        </authorList>
    </citation>
    <scope>NUCLEOTIDE SEQUENCE [LARGE SCALE GENOMIC DNA]</scope>
    <source>
        <strain evidence="2 3">DSM 104297</strain>
    </source>
</reference>
<gene>
    <name evidence="2" type="ORF">JOC83_002168</name>
</gene>
<protein>
    <recommendedName>
        <fullName evidence="1">YpoC-like domain-containing protein</fullName>
    </recommendedName>
</protein>
<organism evidence="2 3">
    <name type="scientific">Priestia iocasae</name>
    <dbReference type="NCBI Taxonomy" id="2291674"/>
    <lineage>
        <taxon>Bacteria</taxon>
        <taxon>Bacillati</taxon>
        <taxon>Bacillota</taxon>
        <taxon>Bacilli</taxon>
        <taxon>Bacillales</taxon>
        <taxon>Bacillaceae</taxon>
        <taxon>Priestia</taxon>
    </lineage>
</organism>
<sequence>MDRKGNVASAFYHPLFFSENSIVERSELKEVKQVIQSTIFAYDMGVQSEEPWKKQSDYMPTMFQVWREQKDFIADLYKKREATYALDPMRHAIANFISALFWTNGVNVPRLTHLEEDLNKLTYKPINVYERLAFVMKKPFLYHSFIQLGELYQELERLYAKMLIVQKKQPH</sequence>
<evidence type="ECO:0000259" key="1">
    <source>
        <dbReference type="Pfam" id="PF21747"/>
    </source>
</evidence>